<sequence length="276" mass="31007">MHVFWGSLVHVVYYTGNVIIFDGRMGRIIMKRMIAVSSLALMVGLTTGCSSEKTSDTKTASVQKEKELVAKDIFNKAADGLKQEENLTLIYDVAMNASSKSEGIKMKIQMEPKLKNSRTEMKMSGTDIVTYEVDGKVVAQVKNPDTGELITVPNDQFNKDDLMMNKNFFEELDLPEALAKKMKTEKDGDKYKLILELKGKEAMDTLQKVNGNMKKLTEGLNMDALNVEYIITKDYKLEAVNSNIKVSANEEHMNLIMNMNVDSIEKFDPIKLPEGI</sequence>
<name>C2XW56_BACMY</name>
<protein>
    <recommendedName>
        <fullName evidence="2">Lipoprotein</fullName>
    </recommendedName>
</protein>
<evidence type="ECO:0000313" key="1">
    <source>
        <dbReference type="EMBL" id="EEL70117.1"/>
    </source>
</evidence>
<dbReference type="HOGENOM" id="CLU_094472_0_0_9"/>
<comment type="caution">
    <text evidence="1">The sequence shown here is derived from an EMBL/GenBank/DDBJ whole genome shotgun (WGS) entry which is preliminary data.</text>
</comment>
<dbReference type="Proteomes" id="UP000001753">
    <property type="component" value="Chromosome"/>
</dbReference>
<dbReference type="EMBL" id="ACMP01000083">
    <property type="protein sequence ID" value="EEL70117.1"/>
    <property type="molecule type" value="Genomic_DNA"/>
</dbReference>
<gene>
    <name evidence="1" type="ORF">bcere0026_29320</name>
</gene>
<reference evidence="1" key="1">
    <citation type="journal article" date="2012" name="Genome Res.">
        <title>Genomic characterization of the Bacillus cereus sensu lato species: Backdrop to the evolution of Bacillus anthracis.</title>
        <authorList>
            <person name="Zwick M.E."/>
            <person name="Joseph S.J."/>
            <person name="Didelot X."/>
            <person name="Chen P.E."/>
            <person name="Bishop-Lilly K.A."/>
            <person name="Stewart A.C."/>
            <person name="Willner K."/>
            <person name="Nolan N."/>
            <person name="Lentz S."/>
            <person name="Thomason M.K."/>
            <person name="Sozhamannan S."/>
            <person name="Mateczun A.J."/>
            <person name="Du L."/>
            <person name="Read T.D."/>
        </authorList>
    </citation>
    <scope>NUCLEOTIDE SEQUENCE [LARGE SCALE GENOMIC DNA]</scope>
    <source>
        <strain evidence="1">AH603</strain>
    </source>
</reference>
<evidence type="ECO:0008006" key="2">
    <source>
        <dbReference type="Google" id="ProtNLM"/>
    </source>
</evidence>
<accession>C2XW56</accession>
<proteinExistence type="predicted"/>
<dbReference type="AlphaFoldDB" id="C2XW56"/>
<organism evidence="1">
    <name type="scientific">Bacillus mycoides</name>
    <dbReference type="NCBI Taxonomy" id="1405"/>
    <lineage>
        <taxon>Bacteria</taxon>
        <taxon>Bacillati</taxon>
        <taxon>Bacillota</taxon>
        <taxon>Bacilli</taxon>
        <taxon>Bacillales</taxon>
        <taxon>Bacillaceae</taxon>
        <taxon>Bacillus</taxon>
        <taxon>Bacillus cereus group</taxon>
    </lineage>
</organism>